<dbReference type="Gene3D" id="3.30.565.10">
    <property type="entry name" value="Histidine kinase-like ATPase, C-terminal domain"/>
    <property type="match status" value="1"/>
</dbReference>
<evidence type="ECO:0000256" key="5">
    <source>
        <dbReference type="ARBA" id="ARBA00022777"/>
    </source>
</evidence>
<keyword evidence="5" id="KW-0418">Kinase</keyword>
<dbReference type="SUPFAM" id="SSF55874">
    <property type="entry name" value="ATPase domain of HSP90 chaperone/DNA topoisomerase II/histidine kinase"/>
    <property type="match status" value="1"/>
</dbReference>
<dbReference type="SMART" id="SM00388">
    <property type="entry name" value="HisKA"/>
    <property type="match status" value="1"/>
</dbReference>
<sequence length="332" mass="34573">MNRTPPKSVTPEQLATLSHEFRTPLNGVLGVARLLEGTRLTAEQRSYVAALRDSGDHLLSLVNDLLDFARLGEGRVELHPAPVQVETLLRQVCELMSPRADEKGIEIGWAAAPGVGEVMADEGRLRQVLLNFVGNGVKFTVSGGVLLSAEPAGDGRVRFTVSDTGPGVPVAAREKIFQPFVQAETAGHPGGTGLGLAIVRRLADAMDGTVGVEGEEGNGADFWFEAPLPAVEAAPFEAALKGMTVAVASPNAIVREAAAQQIAASGGRAVVGRDIESVLRAAPTEAVILVDVALSEGKKGFRPPAERACVVLLRAEERGASTACGPTASLAI</sequence>
<dbReference type="Pfam" id="PF00512">
    <property type="entry name" value="HisKA"/>
    <property type="match status" value="1"/>
</dbReference>
<dbReference type="InterPro" id="IPR036890">
    <property type="entry name" value="HATPase_C_sf"/>
</dbReference>
<evidence type="ECO:0000256" key="3">
    <source>
        <dbReference type="ARBA" id="ARBA00022553"/>
    </source>
</evidence>
<dbReference type="EC" id="2.7.13.3" evidence="2"/>
<evidence type="ECO:0000256" key="1">
    <source>
        <dbReference type="ARBA" id="ARBA00000085"/>
    </source>
</evidence>
<dbReference type="Gene3D" id="1.10.287.130">
    <property type="match status" value="1"/>
</dbReference>
<dbReference type="InterPro" id="IPR003661">
    <property type="entry name" value="HisK_dim/P_dom"/>
</dbReference>
<dbReference type="PANTHER" id="PTHR43047:SF64">
    <property type="entry name" value="HISTIDINE KINASE CONTAINING CHEY-HOMOLOGOUS RECEIVER DOMAIN AND PAS DOMAIN-RELATED"/>
    <property type="match status" value="1"/>
</dbReference>
<reference evidence="7" key="1">
    <citation type="submission" date="2024-06" db="EMBL/GenBank/DDBJ databases">
        <title>Caulobacter inopinatus, sp. nov.</title>
        <authorList>
            <person name="Donachie S.P."/>
        </authorList>
    </citation>
    <scope>NUCLEOTIDE SEQUENCE</scope>
    <source>
        <strain evidence="7">73W</strain>
    </source>
</reference>
<keyword evidence="7" id="KW-0547">Nucleotide-binding</keyword>
<organism evidence="7">
    <name type="scientific">Caulobacter sp. 73W</name>
    <dbReference type="NCBI Taxonomy" id="3161137"/>
    <lineage>
        <taxon>Bacteria</taxon>
        <taxon>Pseudomonadati</taxon>
        <taxon>Pseudomonadota</taxon>
        <taxon>Alphaproteobacteria</taxon>
        <taxon>Caulobacterales</taxon>
        <taxon>Caulobacteraceae</taxon>
        <taxon>Caulobacter</taxon>
    </lineage>
</organism>
<protein>
    <recommendedName>
        <fullName evidence="2">histidine kinase</fullName>
        <ecNumber evidence="2">2.7.13.3</ecNumber>
    </recommendedName>
</protein>
<keyword evidence="3" id="KW-0597">Phosphoprotein</keyword>
<comment type="catalytic activity">
    <reaction evidence="1">
        <text>ATP + protein L-histidine = ADP + protein N-phospho-L-histidine.</text>
        <dbReference type="EC" id="2.7.13.3"/>
    </reaction>
</comment>
<dbReference type="InterPro" id="IPR003594">
    <property type="entry name" value="HATPase_dom"/>
</dbReference>
<dbReference type="GO" id="GO:0000155">
    <property type="term" value="F:phosphorelay sensor kinase activity"/>
    <property type="evidence" value="ECO:0007669"/>
    <property type="project" value="InterPro"/>
</dbReference>
<evidence type="ECO:0000313" key="7">
    <source>
        <dbReference type="EMBL" id="XDO95096.1"/>
    </source>
</evidence>
<evidence type="ECO:0000256" key="2">
    <source>
        <dbReference type="ARBA" id="ARBA00012438"/>
    </source>
</evidence>
<keyword evidence="4" id="KW-0808">Transferase</keyword>
<feature type="domain" description="Histidine kinase" evidence="6">
    <location>
        <begin position="16"/>
        <end position="230"/>
    </location>
</feature>
<evidence type="ECO:0000256" key="4">
    <source>
        <dbReference type="ARBA" id="ARBA00022679"/>
    </source>
</evidence>
<dbReference type="CDD" id="cd00082">
    <property type="entry name" value="HisKA"/>
    <property type="match status" value="1"/>
</dbReference>
<dbReference type="InterPro" id="IPR005467">
    <property type="entry name" value="His_kinase_dom"/>
</dbReference>
<dbReference type="PROSITE" id="PS50109">
    <property type="entry name" value="HIS_KIN"/>
    <property type="match status" value="1"/>
</dbReference>
<dbReference type="AlphaFoldDB" id="A0AB39KNI7"/>
<keyword evidence="7" id="KW-0067">ATP-binding</keyword>
<dbReference type="PANTHER" id="PTHR43047">
    <property type="entry name" value="TWO-COMPONENT HISTIDINE PROTEIN KINASE"/>
    <property type="match status" value="1"/>
</dbReference>
<dbReference type="Pfam" id="PF02518">
    <property type="entry name" value="HATPase_c"/>
    <property type="match status" value="1"/>
</dbReference>
<dbReference type="SUPFAM" id="SSF47384">
    <property type="entry name" value="Homodimeric domain of signal transducing histidine kinase"/>
    <property type="match status" value="1"/>
</dbReference>
<dbReference type="RefSeq" id="WP_369057949.1">
    <property type="nucleotide sequence ID" value="NZ_CP158375.1"/>
</dbReference>
<gene>
    <name evidence="7" type="ORF">ABOZ73_09660</name>
</gene>
<dbReference type="InterPro" id="IPR004358">
    <property type="entry name" value="Sig_transdc_His_kin-like_C"/>
</dbReference>
<accession>A0AB39KNI7</accession>
<name>A0AB39KNI7_9CAUL</name>
<dbReference type="PRINTS" id="PR00344">
    <property type="entry name" value="BCTRLSENSOR"/>
</dbReference>
<dbReference type="InterPro" id="IPR036097">
    <property type="entry name" value="HisK_dim/P_sf"/>
</dbReference>
<proteinExistence type="predicted"/>
<dbReference type="GO" id="GO:0005524">
    <property type="term" value="F:ATP binding"/>
    <property type="evidence" value="ECO:0007669"/>
    <property type="project" value="UniProtKB-KW"/>
</dbReference>
<dbReference type="SMART" id="SM00387">
    <property type="entry name" value="HATPase_c"/>
    <property type="match status" value="1"/>
</dbReference>
<evidence type="ECO:0000259" key="6">
    <source>
        <dbReference type="PROSITE" id="PS50109"/>
    </source>
</evidence>
<dbReference type="CDD" id="cd16922">
    <property type="entry name" value="HATPase_EvgS-ArcB-TorS-like"/>
    <property type="match status" value="1"/>
</dbReference>
<dbReference type="EMBL" id="CP158375">
    <property type="protein sequence ID" value="XDO95096.1"/>
    <property type="molecule type" value="Genomic_DNA"/>
</dbReference>